<dbReference type="AlphaFoldDB" id="A0A937F6J4"/>
<dbReference type="SUPFAM" id="SSF52540">
    <property type="entry name" value="P-loop containing nucleoside triphosphate hydrolases"/>
    <property type="match status" value="1"/>
</dbReference>
<evidence type="ECO:0000259" key="3">
    <source>
        <dbReference type="Pfam" id="PF13476"/>
    </source>
</evidence>
<dbReference type="GO" id="GO:0006302">
    <property type="term" value="P:double-strand break repair"/>
    <property type="evidence" value="ECO:0007669"/>
    <property type="project" value="InterPro"/>
</dbReference>
<dbReference type="InterPro" id="IPR038729">
    <property type="entry name" value="Rad50/SbcC_AAA"/>
</dbReference>
<protein>
    <submittedName>
        <fullName evidence="4">AAA family ATPase</fullName>
    </submittedName>
</protein>
<dbReference type="Pfam" id="PF13476">
    <property type="entry name" value="AAA_23"/>
    <property type="match status" value="1"/>
</dbReference>
<dbReference type="PANTHER" id="PTHR32114">
    <property type="entry name" value="ABC TRANSPORTER ABCH.3"/>
    <property type="match status" value="1"/>
</dbReference>
<evidence type="ECO:0000313" key="4">
    <source>
        <dbReference type="EMBL" id="MBL3655559.1"/>
    </source>
</evidence>
<feature type="region of interest" description="Disordered" evidence="2">
    <location>
        <begin position="558"/>
        <end position="585"/>
    </location>
</feature>
<evidence type="ECO:0000256" key="2">
    <source>
        <dbReference type="SAM" id="MobiDB-lite"/>
    </source>
</evidence>
<keyword evidence="5" id="KW-1185">Reference proteome</keyword>
<feature type="coiled-coil region" evidence="1">
    <location>
        <begin position="235"/>
        <end position="289"/>
    </location>
</feature>
<evidence type="ECO:0000256" key="1">
    <source>
        <dbReference type="SAM" id="Coils"/>
    </source>
</evidence>
<sequence length="1241" mass="141231">MRILSIEINNLASLDGYTNIDFTEEPLASAGIFAITGPTGAGKSTLLDALCLALYGKTPRYLQGKEIGIEVEDVRGSKINQGDVRGILRDGTAEGFAKVTFEGVDGGKYRATWSVRRARQRAEGAIQADSLQLENLETGKVIASKKTEAQKRIEQAIGLNFDQFTRSVLLAQGDFSAFLKANKDDKSSLLEKLTGTQIYSEISVGIYEQHKAVKSELDTLQLKADGVESLTDLEITEREEERKELKQKAQLLENQANQYQKAIDWHDQLKKLKHQLEESKKVLELAGQSEAEAEPRKTKLTVLDSVQSIRTEASSLLQKQKESSEKQATVAKLKQEMVTLKEESDTIKSLQETASQALSTADKNIKEAEPLLDQASKLDAQLEEARKRQQKTEAEAKQARETFQTINDTLQQSGEAQEKAKKQIEKTEQWQQNNATRQPIADNQSLIISKLNDAEKHWNDLQITKEKLESVSADIKQRERVVQQLEAQCKELQEGISGQQENWKKLNAQVKENPLADIEQQASKIQQRKEALNEGLNSWRKIQESQESEDHLLRQTNELKKKSTTSQNQLKQSEQELEAAETTKKASLKMLDRARLESTNNVEALRENLEEDEPCPVCGSRHHPYAEGYSPAENILKSLETGHQENEQRYLDILQQKTSLVKELQTLEGNLRETEEQLKIISTRKLEAQKEWNAQAIFAEAEDISAAERTSWLQQELKNSNENLLSIQQRLESQRKLALDAEKQKEALEQQRELLNEAEKNLQEAAFDLKTLKSNSERDLQDHDRLESNLSNVEKSLNPFFEHSEWMENWKANPETFIDKLKGFAREWENKEEELSEAKESLSNLQAAYEKAKTQEEHASAEQKKANHILIEAKQTLSQLTQERQLLFDGKSVAEIRKSLQENRLNAENKKKELTERNETIQSRLVANQTKAEQNQEAIDKLTEEISNLSEQVEQWRHTYNEQHETTLSSDSLYELLKISTDWISNERATLQQLADAVNKAKATRDERQRQLTDHEATQDTSIDFEDLLIELEEVKGELEMSKSRISEIAFELQKDQENKQRIGGLLAQIEKKRLVYDEWDKLNALIGSADGKKFRQIAQEYTLDVLLQHANVHLKKLTPRYRIERIPDTLGLQVLDHDMGDEYRTVYSLSGGESFLVSLALALGLASISSSKMKVESLFIDEGFGTLDPTTLNIAMDALERLHNQGRKVGVISHVEEMKERIPVEIRVIKESNGKSKVVI</sequence>
<feature type="domain" description="Rad50/SbcC-type AAA" evidence="3">
    <location>
        <begin position="5"/>
        <end position="281"/>
    </location>
</feature>
<dbReference type="Proteomes" id="UP000659388">
    <property type="component" value="Unassembled WGS sequence"/>
</dbReference>
<feature type="compositionally biased region" description="Basic and acidic residues" evidence="2">
    <location>
        <begin position="416"/>
        <end position="428"/>
    </location>
</feature>
<reference evidence="4" key="1">
    <citation type="submission" date="2021-01" db="EMBL/GenBank/DDBJ databases">
        <title>Fulvivirga kasyanovii gen. nov., sp nov., a novel member of the phylum Bacteroidetes isolated from seawater in a mussel farm.</title>
        <authorList>
            <person name="Zhao L.-H."/>
            <person name="Wang Z.-J."/>
        </authorList>
    </citation>
    <scope>NUCLEOTIDE SEQUENCE</scope>
    <source>
        <strain evidence="4">2943</strain>
    </source>
</reference>
<proteinExistence type="predicted"/>
<name>A0A937F6J4_9BACT</name>
<comment type="caution">
    <text evidence="4">The sequence shown here is derived from an EMBL/GenBank/DDBJ whole genome shotgun (WGS) entry which is preliminary data.</text>
</comment>
<feature type="coiled-coil region" evidence="1">
    <location>
        <begin position="821"/>
        <end position="862"/>
    </location>
</feature>
<dbReference type="PANTHER" id="PTHR32114:SF2">
    <property type="entry name" value="ABC TRANSPORTER ABCH.3"/>
    <property type="match status" value="1"/>
</dbReference>
<feature type="coiled-coil region" evidence="1">
    <location>
        <begin position="984"/>
        <end position="1045"/>
    </location>
</feature>
<dbReference type="InterPro" id="IPR027417">
    <property type="entry name" value="P-loop_NTPase"/>
</dbReference>
<organism evidence="4 5">
    <name type="scientific">Fulvivirga sediminis</name>
    <dbReference type="NCBI Taxonomy" id="2803949"/>
    <lineage>
        <taxon>Bacteria</taxon>
        <taxon>Pseudomonadati</taxon>
        <taxon>Bacteroidota</taxon>
        <taxon>Cytophagia</taxon>
        <taxon>Cytophagales</taxon>
        <taxon>Fulvivirgaceae</taxon>
        <taxon>Fulvivirga</taxon>
    </lineage>
</organism>
<keyword evidence="1" id="KW-0175">Coiled coil</keyword>
<dbReference type="Gene3D" id="3.40.50.300">
    <property type="entry name" value="P-loop containing nucleotide triphosphate hydrolases"/>
    <property type="match status" value="2"/>
</dbReference>
<feature type="coiled-coil region" evidence="1">
    <location>
        <begin position="893"/>
        <end position="959"/>
    </location>
</feature>
<dbReference type="RefSeq" id="WP_202243224.1">
    <property type="nucleotide sequence ID" value="NZ_JAESIY010000002.1"/>
</dbReference>
<dbReference type="Pfam" id="PF13558">
    <property type="entry name" value="SbcC_Walker_B"/>
    <property type="match status" value="1"/>
</dbReference>
<dbReference type="EMBL" id="JAESIY010000002">
    <property type="protein sequence ID" value="MBL3655559.1"/>
    <property type="molecule type" value="Genomic_DNA"/>
</dbReference>
<dbReference type="GO" id="GO:0016887">
    <property type="term" value="F:ATP hydrolysis activity"/>
    <property type="evidence" value="ECO:0007669"/>
    <property type="project" value="InterPro"/>
</dbReference>
<feature type="region of interest" description="Disordered" evidence="2">
    <location>
        <begin position="412"/>
        <end position="437"/>
    </location>
</feature>
<accession>A0A937F6J4</accession>
<evidence type="ECO:0000313" key="5">
    <source>
        <dbReference type="Proteomes" id="UP000659388"/>
    </source>
</evidence>
<feature type="coiled-coil region" evidence="1">
    <location>
        <begin position="657"/>
        <end position="775"/>
    </location>
</feature>
<gene>
    <name evidence="4" type="ORF">JL102_05410</name>
</gene>
<feature type="coiled-coil region" evidence="1">
    <location>
        <begin position="316"/>
        <end position="402"/>
    </location>
</feature>